<keyword evidence="2" id="KW-1185">Reference proteome</keyword>
<proteinExistence type="predicted"/>
<name>A0AAV5FEE2_ELECO</name>
<gene>
    <name evidence="1" type="primary">gb22717</name>
    <name evidence="1" type="ORF">PR202_gb22717</name>
</gene>
<dbReference type="Proteomes" id="UP001054889">
    <property type="component" value="Unassembled WGS sequence"/>
</dbReference>
<protein>
    <recommendedName>
        <fullName evidence="3">Secreted protein</fullName>
    </recommendedName>
</protein>
<comment type="caution">
    <text evidence="1">The sequence shown here is derived from an EMBL/GenBank/DDBJ whole genome shotgun (WGS) entry which is preliminary data.</text>
</comment>
<dbReference type="EMBL" id="BQKI01000085">
    <property type="protein sequence ID" value="GJN34079.1"/>
    <property type="molecule type" value="Genomic_DNA"/>
</dbReference>
<evidence type="ECO:0000313" key="1">
    <source>
        <dbReference type="EMBL" id="GJN34079.1"/>
    </source>
</evidence>
<sequence>MPPPLSALLVLPVTAAPRWKRPRLGRSRRARPAVVRGRAAALRALPWRVGLWPPRLAPVEVTPPPSSAARLRRTSRAPAQVRLQRAVWSVYSC</sequence>
<evidence type="ECO:0008006" key="3">
    <source>
        <dbReference type="Google" id="ProtNLM"/>
    </source>
</evidence>
<accession>A0AAV5FEE2</accession>
<reference evidence="1" key="2">
    <citation type="submission" date="2021-12" db="EMBL/GenBank/DDBJ databases">
        <title>Resequencing data analysis of finger millet.</title>
        <authorList>
            <person name="Hatakeyama M."/>
            <person name="Aluri S."/>
            <person name="Balachadran M.T."/>
            <person name="Sivarajan S.R."/>
            <person name="Poveda L."/>
            <person name="Shimizu-Inatsugi R."/>
            <person name="Schlapbach R."/>
            <person name="Sreeman S.M."/>
            <person name="Shimizu K.K."/>
        </authorList>
    </citation>
    <scope>NUCLEOTIDE SEQUENCE</scope>
</reference>
<reference evidence="1" key="1">
    <citation type="journal article" date="2018" name="DNA Res.">
        <title>Multiple hybrid de novo genome assembly of finger millet, an orphan allotetraploid crop.</title>
        <authorList>
            <person name="Hatakeyama M."/>
            <person name="Aluri S."/>
            <person name="Balachadran M.T."/>
            <person name="Sivarajan S.R."/>
            <person name="Patrignani A."/>
            <person name="Gruter S."/>
            <person name="Poveda L."/>
            <person name="Shimizu-Inatsugi R."/>
            <person name="Baeten J."/>
            <person name="Francoijs K.J."/>
            <person name="Nataraja K.N."/>
            <person name="Reddy Y.A.N."/>
            <person name="Phadnis S."/>
            <person name="Ravikumar R.L."/>
            <person name="Schlapbach R."/>
            <person name="Sreeman S.M."/>
            <person name="Shimizu K.K."/>
        </authorList>
    </citation>
    <scope>NUCLEOTIDE SEQUENCE</scope>
</reference>
<dbReference type="AlphaFoldDB" id="A0AAV5FEE2"/>
<evidence type="ECO:0000313" key="2">
    <source>
        <dbReference type="Proteomes" id="UP001054889"/>
    </source>
</evidence>
<organism evidence="1 2">
    <name type="scientific">Eleusine coracana subsp. coracana</name>
    <dbReference type="NCBI Taxonomy" id="191504"/>
    <lineage>
        <taxon>Eukaryota</taxon>
        <taxon>Viridiplantae</taxon>
        <taxon>Streptophyta</taxon>
        <taxon>Embryophyta</taxon>
        <taxon>Tracheophyta</taxon>
        <taxon>Spermatophyta</taxon>
        <taxon>Magnoliopsida</taxon>
        <taxon>Liliopsida</taxon>
        <taxon>Poales</taxon>
        <taxon>Poaceae</taxon>
        <taxon>PACMAD clade</taxon>
        <taxon>Chloridoideae</taxon>
        <taxon>Cynodonteae</taxon>
        <taxon>Eleusininae</taxon>
        <taxon>Eleusine</taxon>
    </lineage>
</organism>